<sequence precursor="true">MKKLLLIALTVIFAVGLFGQLGLRTLTPEPTETADASETGEIVPDSEELNTLSLRTIDPLLVSFREGWTSPDDPSWKVEMIGSTEIMIPQDFSIFQEKTGLNYDVQIFDKEELLFGRLFLYQLESYARSELISAVVGSLYGEGATTESSYEETVELDDGRIAYLVSLKIRPEVDYPFVVVYSPSEEAEITEPGAVTMCVFEPLNYSGSELDKAKEIIAGIVGSLISAEEEPEEKEEVIALPSEKEEHTDIFVRMVESLLSEEDLDIYIDDWIEVEGDYFGFMMPPEFSVAFYLADYFEVADLGFQGTVVGKIFVGESEESASTGDVLNQYVYQYLGSFGDYELVDSYTGYVDRESVVNVYALDFSGKLCWMALYSESHDAEFFGPREYFVLLGLADYEEAVMWAEWYTGILATLDF</sequence>
<dbReference type="HOGENOM" id="CLU_660240_0_0_0"/>
<proteinExistence type="predicted"/>
<dbReference type="GeneID" id="87107195"/>
<protein>
    <submittedName>
        <fullName evidence="1">Uncharacterized protein</fullName>
    </submittedName>
</protein>
<dbReference type="RefSeq" id="WP_014731025.1">
    <property type="nucleotide sequence ID" value="NC_017934.1"/>
</dbReference>
<reference evidence="1 2" key="1">
    <citation type="journal article" date="2012" name="Genome Biol. Evol.">
        <title>Genome Sequence of the Mesophilic Thermotogales Bacterium Mesotoga prima MesG1.Ag.4.2 Reveals the Largest Thermotogales Genome To Date.</title>
        <authorList>
            <person name="Zhaxybayeva O."/>
            <person name="Swithers K.S."/>
            <person name="Foght J."/>
            <person name="Green A.G."/>
            <person name="Bruce D."/>
            <person name="Detter C."/>
            <person name="Han S."/>
            <person name="Teshima H."/>
            <person name="Han J."/>
            <person name="Woyke T."/>
            <person name="Pitluck S."/>
            <person name="Nolan M."/>
            <person name="Ivanova N."/>
            <person name="Pati A."/>
            <person name="Land M.L."/>
            <person name="Dlutek M."/>
            <person name="Doolittle W.F."/>
            <person name="Noll K.M."/>
            <person name="Nesbo C.L."/>
        </authorList>
    </citation>
    <scope>NUCLEOTIDE SEQUENCE [LARGE SCALE GENOMIC DNA]</scope>
    <source>
        <strain evidence="2">mesG1.Ag.4.2</strain>
    </source>
</reference>
<dbReference type="Proteomes" id="UP000002881">
    <property type="component" value="Chromosome"/>
</dbReference>
<accession>I2F577</accession>
<keyword evidence="2" id="KW-1185">Reference proteome</keyword>
<evidence type="ECO:0000313" key="1">
    <source>
        <dbReference type="EMBL" id="AFK07080.1"/>
    </source>
</evidence>
<dbReference type="EMBL" id="CP003532">
    <property type="protein sequence ID" value="AFK07080.1"/>
    <property type="molecule type" value="Genomic_DNA"/>
</dbReference>
<name>I2F577_9BACT</name>
<dbReference type="KEGG" id="mpg:Theba_1392"/>
<dbReference type="AlphaFoldDB" id="I2F577"/>
<gene>
    <name evidence="1" type="ORF">Theba_1392</name>
</gene>
<organism evidence="1 2">
    <name type="scientific">Mesotoga prima MesG1.Ag.4.2</name>
    <dbReference type="NCBI Taxonomy" id="660470"/>
    <lineage>
        <taxon>Bacteria</taxon>
        <taxon>Thermotogati</taxon>
        <taxon>Thermotogota</taxon>
        <taxon>Thermotogae</taxon>
        <taxon>Kosmotogales</taxon>
        <taxon>Kosmotogaceae</taxon>
        <taxon>Mesotoga</taxon>
    </lineage>
</organism>
<evidence type="ECO:0000313" key="2">
    <source>
        <dbReference type="Proteomes" id="UP000002881"/>
    </source>
</evidence>